<reference evidence="1" key="1">
    <citation type="submission" date="2023-04" db="EMBL/GenBank/DDBJ databases">
        <title>Draft Genome sequencing of Naganishia species isolated from polar environments using Oxford Nanopore Technology.</title>
        <authorList>
            <person name="Leo P."/>
            <person name="Venkateswaran K."/>
        </authorList>
    </citation>
    <scope>NUCLEOTIDE SEQUENCE</scope>
    <source>
        <strain evidence="1">MNA-CCFEE 5423</strain>
    </source>
</reference>
<dbReference type="EMBL" id="JASBWT010000013">
    <property type="protein sequence ID" value="KAJ9099152.1"/>
    <property type="molecule type" value="Genomic_DNA"/>
</dbReference>
<proteinExistence type="predicted"/>
<accession>A0ACC2VKS8</accession>
<keyword evidence="2" id="KW-1185">Reference proteome</keyword>
<organism evidence="1 2">
    <name type="scientific">Naganishia friedmannii</name>
    <dbReference type="NCBI Taxonomy" id="89922"/>
    <lineage>
        <taxon>Eukaryota</taxon>
        <taxon>Fungi</taxon>
        <taxon>Dikarya</taxon>
        <taxon>Basidiomycota</taxon>
        <taxon>Agaricomycotina</taxon>
        <taxon>Tremellomycetes</taxon>
        <taxon>Filobasidiales</taxon>
        <taxon>Filobasidiaceae</taxon>
        <taxon>Naganishia</taxon>
    </lineage>
</organism>
<evidence type="ECO:0000313" key="1">
    <source>
        <dbReference type="EMBL" id="KAJ9099152.1"/>
    </source>
</evidence>
<protein>
    <submittedName>
        <fullName evidence="1">Uncharacterized protein</fullName>
    </submittedName>
</protein>
<sequence length="398" mass="45347">MSPSSIDKEMDDVQRSFDAIQLNDTAEAMKKNKKARQRANKNNKPAALSKLPPELLDIIVGMVQQESLGSLANFNLCSKTLYAISLPMLWKEVVWKTNTWKYARVVAMVTLLDGSLSKTAYKAWNIANSGATMIPKFLSSYEAVDRAFIDWSISGKPLRKDMRRKIPDTRRFPPTALHDFVFDPDATLEVDMTFTKRSLDFHILLDFREEDQVDRLLRGKAIWRVFHLVQQHFAPSKLTFGIERGFIFYEVHKWLKTIMQVPLDNQGFTSESLKLHKGLLSTLQEHGANPDGPTIPTFLPVKIEISDLGEPSLPVPSCKHVEIDLEDAETRRVILISECFLGGCDHKGYRDGRLMTLSEHALWKSRMRPESDESRDTARSRISRAGEDARILEDVEVD</sequence>
<gene>
    <name evidence="1" type="ORF">QFC21_004031</name>
</gene>
<comment type="caution">
    <text evidence="1">The sequence shown here is derived from an EMBL/GenBank/DDBJ whole genome shotgun (WGS) entry which is preliminary data.</text>
</comment>
<evidence type="ECO:0000313" key="2">
    <source>
        <dbReference type="Proteomes" id="UP001227268"/>
    </source>
</evidence>
<dbReference type="Proteomes" id="UP001227268">
    <property type="component" value="Unassembled WGS sequence"/>
</dbReference>
<name>A0ACC2VKS8_9TREE</name>